<evidence type="ECO:0000313" key="10">
    <source>
        <dbReference type="Proteomes" id="UP001244011"/>
    </source>
</evidence>
<sequence>MADQPPMDPTYAAENRAWVAISVASVTLFLATLSVLLRVYTRMALIKQFGRDDFAAVVTMLIALGCGAAVLTNVKYGLGRHMGTFDASNIPLYFRSFYVSIVLYNATLMSVKITFLLQYHRVFTMRKMRIFVLAALGLIGCWSVSQLLVSIFNCTPIYKFWMRDSDGTCIPNLPFWYINAAGNIITDVVIFVLPLPVLGSLKLRRPQKLLLVGIFSLGFFTCAISVIRIRYLHTSDDATWDNVGLSTWSVTQISAAIICVCLPTLRPVVSKLAPTLLSSRSLTNTKGYQQHSYGRDPPNSRSGPGSHHRHLESSFGKDSCASNSSRRGVLSAEELELRHMDSDPDGPQELQHQSQQQQQPDRNAVGVAVGGGGGERGSRTDLGHARLGSAFDNDEQLGLRSSVKTEVRVAPQPTWQRMGPNGRGIGIQRDVIIAKSGF</sequence>
<feature type="transmembrane region" description="Helical" evidence="7">
    <location>
        <begin position="17"/>
        <end position="41"/>
    </location>
</feature>
<evidence type="ECO:0000259" key="8">
    <source>
        <dbReference type="Pfam" id="PF20684"/>
    </source>
</evidence>
<evidence type="ECO:0000256" key="7">
    <source>
        <dbReference type="SAM" id="Phobius"/>
    </source>
</evidence>
<accession>A0AAJ0FLZ4</accession>
<feature type="transmembrane region" description="Helical" evidence="7">
    <location>
        <begin position="209"/>
        <end position="231"/>
    </location>
</feature>
<evidence type="ECO:0000256" key="3">
    <source>
        <dbReference type="ARBA" id="ARBA00022989"/>
    </source>
</evidence>
<keyword evidence="2 7" id="KW-0812">Transmembrane</keyword>
<dbReference type="InterPro" id="IPR052337">
    <property type="entry name" value="SAT4-like"/>
</dbReference>
<evidence type="ECO:0000256" key="4">
    <source>
        <dbReference type="ARBA" id="ARBA00023136"/>
    </source>
</evidence>
<feature type="compositionally biased region" description="Low complexity" evidence="6">
    <location>
        <begin position="348"/>
        <end position="367"/>
    </location>
</feature>
<dbReference type="InterPro" id="IPR049326">
    <property type="entry name" value="Rhodopsin_dom_fungi"/>
</dbReference>
<evidence type="ECO:0000256" key="5">
    <source>
        <dbReference type="ARBA" id="ARBA00038359"/>
    </source>
</evidence>
<feature type="transmembrane region" description="Helical" evidence="7">
    <location>
        <begin position="53"/>
        <end position="72"/>
    </location>
</feature>
<organism evidence="9 10">
    <name type="scientific">Phialemonium atrogriseum</name>
    <dbReference type="NCBI Taxonomy" id="1093897"/>
    <lineage>
        <taxon>Eukaryota</taxon>
        <taxon>Fungi</taxon>
        <taxon>Dikarya</taxon>
        <taxon>Ascomycota</taxon>
        <taxon>Pezizomycotina</taxon>
        <taxon>Sordariomycetes</taxon>
        <taxon>Sordariomycetidae</taxon>
        <taxon>Cephalothecales</taxon>
        <taxon>Cephalothecaceae</taxon>
        <taxon>Phialemonium</taxon>
    </lineage>
</organism>
<feature type="transmembrane region" description="Helical" evidence="7">
    <location>
        <begin position="130"/>
        <end position="153"/>
    </location>
</feature>
<keyword evidence="10" id="KW-1185">Reference proteome</keyword>
<feature type="domain" description="Rhodopsin" evidence="8">
    <location>
        <begin position="37"/>
        <end position="270"/>
    </location>
</feature>
<dbReference type="PANTHER" id="PTHR33048:SF47">
    <property type="entry name" value="INTEGRAL MEMBRANE PROTEIN-RELATED"/>
    <property type="match status" value="1"/>
</dbReference>
<gene>
    <name evidence="9" type="ORF">QBC33DRAFT_81677</name>
</gene>
<name>A0AAJ0FLZ4_9PEZI</name>
<feature type="region of interest" description="Disordered" evidence="6">
    <location>
        <begin position="287"/>
        <end position="388"/>
    </location>
</feature>
<reference evidence="9" key="1">
    <citation type="submission" date="2023-06" db="EMBL/GenBank/DDBJ databases">
        <title>Genome-scale phylogeny and comparative genomics of the fungal order Sordariales.</title>
        <authorList>
            <consortium name="Lawrence Berkeley National Laboratory"/>
            <person name="Hensen N."/>
            <person name="Bonometti L."/>
            <person name="Westerberg I."/>
            <person name="Brannstrom I.O."/>
            <person name="Guillou S."/>
            <person name="Cros-Aarteil S."/>
            <person name="Calhoun S."/>
            <person name="Haridas S."/>
            <person name="Kuo A."/>
            <person name="Mondo S."/>
            <person name="Pangilinan J."/>
            <person name="Riley R."/>
            <person name="Labutti K."/>
            <person name="Andreopoulos B."/>
            <person name="Lipzen A."/>
            <person name="Chen C."/>
            <person name="Yanf M."/>
            <person name="Daum C."/>
            <person name="Ng V."/>
            <person name="Clum A."/>
            <person name="Steindorff A."/>
            <person name="Ohm R."/>
            <person name="Martin F."/>
            <person name="Silar P."/>
            <person name="Natvig D."/>
            <person name="Lalanne C."/>
            <person name="Gautier V."/>
            <person name="Ament-Velasquez S.L."/>
            <person name="Kruys A."/>
            <person name="Hutchinson M.I."/>
            <person name="Powell A.J."/>
            <person name="Barry K."/>
            <person name="Miller A.N."/>
            <person name="Grigoriev I.V."/>
            <person name="Debuchy R."/>
            <person name="Gladieux P."/>
            <person name="Thoren M.H."/>
            <person name="Johannesson H."/>
        </authorList>
    </citation>
    <scope>NUCLEOTIDE SEQUENCE</scope>
    <source>
        <strain evidence="9">8032-3</strain>
    </source>
</reference>
<evidence type="ECO:0000256" key="1">
    <source>
        <dbReference type="ARBA" id="ARBA00004141"/>
    </source>
</evidence>
<dbReference type="EMBL" id="MU839009">
    <property type="protein sequence ID" value="KAK1767234.1"/>
    <property type="molecule type" value="Genomic_DNA"/>
</dbReference>
<keyword evidence="3 7" id="KW-1133">Transmembrane helix</keyword>
<protein>
    <recommendedName>
        <fullName evidence="8">Rhodopsin domain-containing protein</fullName>
    </recommendedName>
</protein>
<dbReference type="PANTHER" id="PTHR33048">
    <property type="entry name" value="PTH11-LIKE INTEGRAL MEMBRANE PROTEIN (AFU_ORTHOLOGUE AFUA_5G11245)"/>
    <property type="match status" value="1"/>
</dbReference>
<dbReference type="GO" id="GO:0016020">
    <property type="term" value="C:membrane"/>
    <property type="evidence" value="ECO:0007669"/>
    <property type="project" value="UniProtKB-SubCell"/>
</dbReference>
<keyword evidence="4 7" id="KW-0472">Membrane</keyword>
<evidence type="ECO:0000256" key="6">
    <source>
        <dbReference type="SAM" id="MobiDB-lite"/>
    </source>
</evidence>
<feature type="transmembrane region" description="Helical" evidence="7">
    <location>
        <begin position="243"/>
        <end position="265"/>
    </location>
</feature>
<dbReference type="RefSeq" id="XP_060283447.1">
    <property type="nucleotide sequence ID" value="XM_060433106.1"/>
</dbReference>
<comment type="caution">
    <text evidence="9">The sequence shown here is derived from an EMBL/GenBank/DDBJ whole genome shotgun (WGS) entry which is preliminary data.</text>
</comment>
<feature type="transmembrane region" description="Helical" evidence="7">
    <location>
        <begin position="92"/>
        <end position="118"/>
    </location>
</feature>
<proteinExistence type="inferred from homology"/>
<dbReference type="Proteomes" id="UP001244011">
    <property type="component" value="Unassembled WGS sequence"/>
</dbReference>
<comment type="similarity">
    <text evidence="5">Belongs to the SAT4 family.</text>
</comment>
<dbReference type="Pfam" id="PF20684">
    <property type="entry name" value="Fung_rhodopsin"/>
    <property type="match status" value="1"/>
</dbReference>
<comment type="subcellular location">
    <subcellularLocation>
        <location evidence="1">Membrane</location>
        <topology evidence="1">Multi-pass membrane protein</topology>
    </subcellularLocation>
</comment>
<evidence type="ECO:0000313" key="9">
    <source>
        <dbReference type="EMBL" id="KAK1767234.1"/>
    </source>
</evidence>
<dbReference type="AlphaFoldDB" id="A0AAJ0FLZ4"/>
<evidence type="ECO:0000256" key="2">
    <source>
        <dbReference type="ARBA" id="ARBA00022692"/>
    </source>
</evidence>
<dbReference type="GeneID" id="85316293"/>
<feature type="transmembrane region" description="Helical" evidence="7">
    <location>
        <begin position="173"/>
        <end position="197"/>
    </location>
</feature>